<comment type="function">
    <text evidence="1 6">Removes the N-terminal methionine from nascent proteins. The N-terminal methionine is often cleaved when the second residue in the primary sequence is small and uncharged (Met-Ala-, Cys, Gly, Pro, Ser, Thr, or Val). Requires deformylation of the N(alpha)-formylated initiator methionine before it can be hydrolyzed.</text>
</comment>
<comment type="subunit">
    <text evidence="6">Monomer.</text>
</comment>
<dbReference type="InterPro" id="IPR036005">
    <property type="entry name" value="Creatinase/aminopeptidase-like"/>
</dbReference>
<dbReference type="SUPFAM" id="SSF55920">
    <property type="entry name" value="Creatinase/aminopeptidase"/>
    <property type="match status" value="1"/>
</dbReference>
<reference evidence="9 10" key="1">
    <citation type="journal article" date="2017" name="ISME J.">
        <title>Potential for microbial H2 and metal transformations associated with novel bacteria and archaea in deep terrestrial subsurface sediments.</title>
        <authorList>
            <person name="Hernsdorf A.W."/>
            <person name="Amano Y."/>
            <person name="Miyakawa K."/>
            <person name="Ise K."/>
            <person name="Suzuki Y."/>
            <person name="Anantharaman K."/>
            <person name="Probst A."/>
            <person name="Burstein D."/>
            <person name="Thomas B.C."/>
            <person name="Banfield J.F."/>
        </authorList>
    </citation>
    <scope>NUCLEOTIDE SEQUENCE [LARGE SCALE GENOMIC DNA]</scope>
    <source>
        <strain evidence="9">HGW-Kuenenbacteria-1</strain>
    </source>
</reference>
<dbReference type="EC" id="3.4.11.18" evidence="6 7"/>
<evidence type="ECO:0000256" key="6">
    <source>
        <dbReference type="HAMAP-Rule" id="MF_01974"/>
    </source>
</evidence>
<comment type="similarity">
    <text evidence="6">Belongs to the peptidase M24A family. Methionine aminopeptidase type 1 subfamily.</text>
</comment>
<gene>
    <name evidence="6 9" type="primary">map</name>
    <name evidence="9" type="ORF">CVV26_02395</name>
</gene>
<dbReference type="InterPro" id="IPR001714">
    <property type="entry name" value="Pept_M24_MAP"/>
</dbReference>
<comment type="caution">
    <text evidence="9">The sequence shown here is derived from an EMBL/GenBank/DDBJ whole genome shotgun (WGS) entry which is preliminary data.</text>
</comment>
<dbReference type="InterPro" id="IPR000994">
    <property type="entry name" value="Pept_M24"/>
</dbReference>
<evidence type="ECO:0000313" key="10">
    <source>
        <dbReference type="Proteomes" id="UP000233414"/>
    </source>
</evidence>
<feature type="binding site" evidence="6">
    <location>
        <position position="75"/>
    </location>
    <ligand>
        <name>substrate</name>
    </ligand>
</feature>
<feature type="binding site" evidence="6">
    <location>
        <position position="93"/>
    </location>
    <ligand>
        <name>a divalent metal cation</name>
        <dbReference type="ChEBI" id="CHEBI:60240"/>
        <label>1</label>
    </ligand>
</feature>
<dbReference type="AlphaFoldDB" id="A0A2N1UN87"/>
<comment type="cofactor">
    <cofactor evidence="6">
        <name>Co(2+)</name>
        <dbReference type="ChEBI" id="CHEBI:48828"/>
    </cofactor>
    <cofactor evidence="6">
        <name>Zn(2+)</name>
        <dbReference type="ChEBI" id="CHEBI:29105"/>
    </cofactor>
    <cofactor evidence="6">
        <name>Mn(2+)</name>
        <dbReference type="ChEBI" id="CHEBI:29035"/>
    </cofactor>
    <cofactor evidence="6">
        <name>Fe(2+)</name>
        <dbReference type="ChEBI" id="CHEBI:29033"/>
    </cofactor>
    <text evidence="6">Binds 2 divalent metal cations per subunit. Has a high-affinity and a low affinity metal-binding site. The true nature of the physiological cofactor is under debate. The enzyme is active with cobalt, zinc, manganese or divalent iron ions. Most likely, methionine aminopeptidases function as mononuclear Fe(2+)-metalloproteases under physiological conditions, and the catalytically relevant metal-binding site has been assigned to the histidine-containing high-affinity site.</text>
</comment>
<dbReference type="GO" id="GO:0004239">
    <property type="term" value="F:initiator methionyl aminopeptidase activity"/>
    <property type="evidence" value="ECO:0007669"/>
    <property type="project" value="UniProtKB-UniRule"/>
</dbReference>
<dbReference type="Pfam" id="PF00557">
    <property type="entry name" value="Peptidase_M24"/>
    <property type="match status" value="1"/>
</dbReference>
<evidence type="ECO:0000256" key="7">
    <source>
        <dbReference type="RuleBase" id="RU003653"/>
    </source>
</evidence>
<feature type="domain" description="Peptidase M24" evidence="8">
    <location>
        <begin position="9"/>
        <end position="239"/>
    </location>
</feature>
<evidence type="ECO:0000256" key="5">
    <source>
        <dbReference type="ARBA" id="ARBA00022801"/>
    </source>
</evidence>
<dbReference type="NCBIfam" id="TIGR00500">
    <property type="entry name" value="met_pdase_I"/>
    <property type="match status" value="1"/>
</dbReference>
<dbReference type="PRINTS" id="PR00599">
    <property type="entry name" value="MAPEPTIDASE"/>
</dbReference>
<feature type="binding site" evidence="6">
    <location>
        <position position="104"/>
    </location>
    <ligand>
        <name>a divalent metal cation</name>
        <dbReference type="ChEBI" id="CHEBI:60240"/>
        <label>1</label>
    </ligand>
</feature>
<evidence type="ECO:0000256" key="1">
    <source>
        <dbReference type="ARBA" id="ARBA00002521"/>
    </source>
</evidence>
<dbReference type="CDD" id="cd01086">
    <property type="entry name" value="MetAP1"/>
    <property type="match status" value="1"/>
</dbReference>
<protein>
    <recommendedName>
        <fullName evidence="6 7">Methionine aminopeptidase</fullName>
        <shortName evidence="6">MAP</shortName>
        <shortName evidence="6">MetAP</shortName>
        <ecNumber evidence="6 7">3.4.11.18</ecNumber>
    </recommendedName>
    <alternativeName>
        <fullName evidence="6">Peptidase M</fullName>
    </alternativeName>
</protein>
<organism evidence="9 10">
    <name type="scientific">Candidatus Kuenenbacteria bacterium HGW-Kuenenbacteria-1</name>
    <dbReference type="NCBI Taxonomy" id="2013812"/>
    <lineage>
        <taxon>Bacteria</taxon>
        <taxon>Candidatus Kueneniibacteriota</taxon>
    </lineage>
</organism>
<dbReference type="EMBL" id="PGYQ01000010">
    <property type="protein sequence ID" value="PKL72258.1"/>
    <property type="molecule type" value="Genomic_DNA"/>
</dbReference>
<dbReference type="GO" id="GO:0005829">
    <property type="term" value="C:cytosol"/>
    <property type="evidence" value="ECO:0007669"/>
    <property type="project" value="TreeGrafter"/>
</dbReference>
<sequence>MVYSKKQIELIRKSGKILAYVLNKVAKATKIGISSKELDELAEKIIINKKASPAFKGYDGFPASLCVSINENVVHGIPTKDKILKQGDIVGLDLGVKYNGFFTDMATTVIVGKTQPQIKKMVEVTKKALELGIKQAKIGNTVGDIGKTIQFFVEKNGFSVIRQLTGHGVGLKIHEDPKIPNFTPSSWENIKLKEGMVLAIEPMVAMGDFKIKTLNDNWTIAMADKSLSAHFEHTIVVTKKGGEILTK</sequence>
<dbReference type="PANTHER" id="PTHR43330:SF27">
    <property type="entry name" value="METHIONINE AMINOPEPTIDASE"/>
    <property type="match status" value="1"/>
</dbReference>
<keyword evidence="2 6" id="KW-0031">Aminopeptidase</keyword>
<dbReference type="GO" id="GO:0006508">
    <property type="term" value="P:proteolysis"/>
    <property type="evidence" value="ECO:0007669"/>
    <property type="project" value="UniProtKB-KW"/>
</dbReference>
<name>A0A2N1UN87_9BACT</name>
<feature type="binding site" evidence="6">
    <location>
        <position position="232"/>
    </location>
    <ligand>
        <name>a divalent metal cation</name>
        <dbReference type="ChEBI" id="CHEBI:60240"/>
        <label>2</label>
        <note>catalytic</note>
    </ligand>
</feature>
<keyword evidence="4 6" id="KW-0479">Metal-binding</keyword>
<feature type="binding site" evidence="6">
    <location>
        <position position="104"/>
    </location>
    <ligand>
        <name>a divalent metal cation</name>
        <dbReference type="ChEBI" id="CHEBI:60240"/>
        <label>2</label>
        <note>catalytic</note>
    </ligand>
</feature>
<feature type="binding site" evidence="6">
    <location>
        <position position="201"/>
    </location>
    <ligand>
        <name>a divalent metal cation</name>
        <dbReference type="ChEBI" id="CHEBI:60240"/>
        <label>2</label>
        <note>catalytic</note>
    </ligand>
</feature>
<evidence type="ECO:0000256" key="3">
    <source>
        <dbReference type="ARBA" id="ARBA00022670"/>
    </source>
</evidence>
<dbReference type="InterPro" id="IPR002467">
    <property type="entry name" value="Pept_M24A_MAP1"/>
</dbReference>
<evidence type="ECO:0000313" key="9">
    <source>
        <dbReference type="EMBL" id="PKL72258.1"/>
    </source>
</evidence>
<dbReference type="Proteomes" id="UP000233414">
    <property type="component" value="Unassembled WGS sequence"/>
</dbReference>
<comment type="catalytic activity">
    <reaction evidence="6 7">
        <text>Release of N-terminal amino acids, preferentially methionine, from peptides and arylamides.</text>
        <dbReference type="EC" id="3.4.11.18"/>
    </reaction>
</comment>
<dbReference type="Gene3D" id="3.90.230.10">
    <property type="entry name" value="Creatinase/methionine aminopeptidase superfamily"/>
    <property type="match status" value="1"/>
</dbReference>
<dbReference type="HAMAP" id="MF_01974">
    <property type="entry name" value="MetAP_1"/>
    <property type="match status" value="1"/>
</dbReference>
<feature type="binding site" evidence="6">
    <location>
        <position position="167"/>
    </location>
    <ligand>
        <name>a divalent metal cation</name>
        <dbReference type="ChEBI" id="CHEBI:60240"/>
        <label>2</label>
        <note>catalytic</note>
    </ligand>
</feature>
<dbReference type="GO" id="GO:0070006">
    <property type="term" value="F:metalloaminopeptidase activity"/>
    <property type="evidence" value="ECO:0007669"/>
    <property type="project" value="UniProtKB-UniRule"/>
</dbReference>
<keyword evidence="3 6" id="KW-0645">Protease</keyword>
<keyword evidence="5 6" id="KW-0378">Hydrolase</keyword>
<evidence type="ECO:0000259" key="8">
    <source>
        <dbReference type="Pfam" id="PF00557"/>
    </source>
</evidence>
<feature type="binding site" evidence="6">
    <location>
        <position position="174"/>
    </location>
    <ligand>
        <name>substrate</name>
    </ligand>
</feature>
<dbReference type="PANTHER" id="PTHR43330">
    <property type="entry name" value="METHIONINE AMINOPEPTIDASE"/>
    <property type="match status" value="1"/>
</dbReference>
<evidence type="ECO:0000256" key="4">
    <source>
        <dbReference type="ARBA" id="ARBA00022723"/>
    </source>
</evidence>
<accession>A0A2N1UN87</accession>
<dbReference type="GO" id="GO:0046872">
    <property type="term" value="F:metal ion binding"/>
    <property type="evidence" value="ECO:0007669"/>
    <property type="project" value="UniProtKB-UniRule"/>
</dbReference>
<evidence type="ECO:0000256" key="2">
    <source>
        <dbReference type="ARBA" id="ARBA00022438"/>
    </source>
</evidence>
<proteinExistence type="inferred from homology"/>
<feature type="binding site" evidence="6">
    <location>
        <position position="232"/>
    </location>
    <ligand>
        <name>a divalent metal cation</name>
        <dbReference type="ChEBI" id="CHEBI:60240"/>
        <label>1</label>
    </ligand>
</feature>